<dbReference type="PANTHER" id="PTHR48463:SF1">
    <property type="entry name" value="DUF223 DOMAIN-CONTAINING PROTEIN"/>
    <property type="match status" value="1"/>
</dbReference>
<dbReference type="EnsemblPlants" id="ORUFI12G14520.1">
    <property type="protein sequence ID" value="ORUFI12G14520.1"/>
    <property type="gene ID" value="ORUFI12G14520"/>
</dbReference>
<proteinExistence type="predicted"/>
<accession>A0A0E0RHQ7</accession>
<dbReference type="eggNOG" id="ENOG502RRRM">
    <property type="taxonomic scope" value="Eukaryota"/>
</dbReference>
<dbReference type="OMA" id="RTYWCLE"/>
<dbReference type="HOGENOM" id="CLU_071935_0_0_1"/>
<dbReference type="STRING" id="4529.A0A0E0RHQ7"/>
<sequence length="321" mass="36588">MGASAACTALISSASADGVNERRDVAPVLDLGCGPKLGRNNAEISTKQNCTVAQDRHALCDQTRNAPMNLNRKRTHAQPVRAIPAVSPRPVVHRFKHFDNVEFEDCMVNRAFSVIVMGSKMEAVVSGELATRFQNILIVGRNYTIYGVYFQPNYWKLNFRAIKRQYECFFTRNTIVESYNQPLQFPIYPKQLTEFGELSAYYNKMFVDIAGVIVYLGPLQCVSNRLYKEVTLVDTRCQLVVIGVYANHLTTHVLQWASTFANNHVVVGTMLQLDRTYYFRWFVVNGEVNLSFVDRYHVTRWVHIAEVLDSKSSFNKNIKHA</sequence>
<evidence type="ECO:0000313" key="2">
    <source>
        <dbReference type="Proteomes" id="UP000008022"/>
    </source>
</evidence>
<name>A0A0E0RHQ7_ORYRU</name>
<dbReference type="Proteomes" id="UP000008022">
    <property type="component" value="Unassembled WGS sequence"/>
</dbReference>
<organism evidence="1 2">
    <name type="scientific">Oryza rufipogon</name>
    <name type="common">Brownbeard rice</name>
    <name type="synonym">Asian wild rice</name>
    <dbReference type="NCBI Taxonomy" id="4529"/>
    <lineage>
        <taxon>Eukaryota</taxon>
        <taxon>Viridiplantae</taxon>
        <taxon>Streptophyta</taxon>
        <taxon>Embryophyta</taxon>
        <taxon>Tracheophyta</taxon>
        <taxon>Spermatophyta</taxon>
        <taxon>Magnoliopsida</taxon>
        <taxon>Liliopsida</taxon>
        <taxon>Poales</taxon>
        <taxon>Poaceae</taxon>
        <taxon>BOP clade</taxon>
        <taxon>Oryzoideae</taxon>
        <taxon>Oryzeae</taxon>
        <taxon>Oryzinae</taxon>
        <taxon>Oryza</taxon>
    </lineage>
</organism>
<evidence type="ECO:0000313" key="1">
    <source>
        <dbReference type="EnsemblPlants" id="ORUFI12G14520.1"/>
    </source>
</evidence>
<reference evidence="2" key="1">
    <citation type="submission" date="2013-06" db="EMBL/GenBank/DDBJ databases">
        <authorList>
            <person name="Zhao Q."/>
        </authorList>
    </citation>
    <scope>NUCLEOTIDE SEQUENCE</scope>
    <source>
        <strain evidence="2">cv. W1943</strain>
    </source>
</reference>
<protein>
    <submittedName>
        <fullName evidence="1">Uncharacterized protein</fullName>
    </submittedName>
</protein>
<dbReference type="Gene3D" id="2.40.50.140">
    <property type="entry name" value="Nucleic acid-binding proteins"/>
    <property type="match status" value="1"/>
</dbReference>
<dbReference type="Gramene" id="ORUFI12G14520.1">
    <property type="protein sequence ID" value="ORUFI12G14520.1"/>
    <property type="gene ID" value="ORUFI12G14520"/>
</dbReference>
<dbReference type="PANTHER" id="PTHR48463">
    <property type="entry name" value="DUF223 DOMAIN-CONTAINING PROTEIN"/>
    <property type="match status" value="1"/>
</dbReference>
<keyword evidence="2" id="KW-1185">Reference proteome</keyword>
<dbReference type="InterPro" id="IPR012340">
    <property type="entry name" value="NA-bd_OB-fold"/>
</dbReference>
<dbReference type="AlphaFoldDB" id="A0A0E0RHQ7"/>
<reference evidence="1" key="2">
    <citation type="submission" date="2015-06" db="UniProtKB">
        <authorList>
            <consortium name="EnsemblPlants"/>
        </authorList>
    </citation>
    <scope>IDENTIFICATION</scope>
</reference>